<keyword evidence="3 6" id="KW-0812">Transmembrane</keyword>
<sequence>MAQPFKRIVLALHWDKQLILFGFPPVTAIGTSLMYSIGTSVSGVFAHLRMNNIFWKTAAVLGITGVAATQIAHPLVLWLEAEHLDKTVIPFLYILLLGYFALSLLNRSSKQDSKNAPFQFSWLKAVFIGFTGGFLSATLGVGGGFIMVPLLISMMKLPARKAVGTSLVSVFAIVTAGFITYAFSTPLDFKLGALLIIGALIGGQLGAKLTSIYDDEQIRKLLGILYVITMSSVIFKLFHQDEAGITVLGGYISFLLILFLKDTIIHQRRKASPTN</sequence>
<dbReference type="OrthoDB" id="2841647at2"/>
<protein>
    <recommendedName>
        <fullName evidence="6">Probable membrane transporter protein</fullName>
    </recommendedName>
</protein>
<evidence type="ECO:0000313" key="7">
    <source>
        <dbReference type="EMBL" id="OYD56337.1"/>
    </source>
</evidence>
<comment type="caution">
    <text evidence="7">The sequence shown here is derived from an EMBL/GenBank/DDBJ whole genome shotgun (WGS) entry which is preliminary data.</text>
</comment>
<feature type="transmembrane region" description="Helical" evidence="6">
    <location>
        <begin position="189"/>
        <end position="209"/>
    </location>
</feature>
<proteinExistence type="inferred from homology"/>
<evidence type="ECO:0000256" key="1">
    <source>
        <dbReference type="ARBA" id="ARBA00004141"/>
    </source>
</evidence>
<accession>A0A235F5Y3</accession>
<feature type="transmembrane region" description="Helical" evidence="6">
    <location>
        <begin position="53"/>
        <end position="76"/>
    </location>
</feature>
<keyword evidence="4 6" id="KW-1133">Transmembrane helix</keyword>
<evidence type="ECO:0000256" key="4">
    <source>
        <dbReference type="ARBA" id="ARBA00022989"/>
    </source>
</evidence>
<feature type="transmembrane region" description="Helical" evidence="6">
    <location>
        <begin position="20"/>
        <end position="41"/>
    </location>
</feature>
<dbReference type="AlphaFoldDB" id="A0A235F5Y3"/>
<dbReference type="Proteomes" id="UP000215059">
    <property type="component" value="Unassembled WGS sequence"/>
</dbReference>
<feature type="transmembrane region" description="Helical" evidence="6">
    <location>
        <begin position="125"/>
        <end position="151"/>
    </location>
</feature>
<keyword evidence="6" id="KW-1003">Cell membrane</keyword>
<keyword evidence="8" id="KW-1185">Reference proteome</keyword>
<comment type="similarity">
    <text evidence="2 6">Belongs to the 4-toluene sulfonate uptake permease (TSUP) (TC 2.A.102) family.</text>
</comment>
<dbReference type="PANTHER" id="PTHR43701">
    <property type="entry name" value="MEMBRANE TRANSPORTER PROTEIN MJ0441-RELATED"/>
    <property type="match status" value="1"/>
</dbReference>
<gene>
    <name evidence="7" type="ORF">CGZ90_18005</name>
</gene>
<keyword evidence="5 6" id="KW-0472">Membrane</keyword>
<dbReference type="PANTHER" id="PTHR43701:SF2">
    <property type="entry name" value="MEMBRANE TRANSPORTER PROTEIN YJNA-RELATED"/>
    <property type="match status" value="1"/>
</dbReference>
<evidence type="ECO:0000256" key="3">
    <source>
        <dbReference type="ARBA" id="ARBA00022692"/>
    </source>
</evidence>
<feature type="transmembrane region" description="Helical" evidence="6">
    <location>
        <begin position="244"/>
        <end position="260"/>
    </location>
</feature>
<evidence type="ECO:0000256" key="6">
    <source>
        <dbReference type="RuleBase" id="RU363041"/>
    </source>
</evidence>
<dbReference type="EMBL" id="NOII01000020">
    <property type="protein sequence ID" value="OYD56337.1"/>
    <property type="molecule type" value="Genomic_DNA"/>
</dbReference>
<name>A0A235F5Y3_9BACL</name>
<evidence type="ECO:0000256" key="5">
    <source>
        <dbReference type="ARBA" id="ARBA00023136"/>
    </source>
</evidence>
<dbReference type="Pfam" id="PF01925">
    <property type="entry name" value="TauE"/>
    <property type="match status" value="1"/>
</dbReference>
<dbReference type="InterPro" id="IPR051598">
    <property type="entry name" value="TSUP/Inactive_protease-like"/>
</dbReference>
<feature type="transmembrane region" description="Helical" evidence="6">
    <location>
        <begin position="88"/>
        <end position="105"/>
    </location>
</feature>
<dbReference type="InterPro" id="IPR002781">
    <property type="entry name" value="TM_pro_TauE-like"/>
</dbReference>
<evidence type="ECO:0000313" key="8">
    <source>
        <dbReference type="Proteomes" id="UP000215059"/>
    </source>
</evidence>
<organism evidence="7 8">
    <name type="scientific">Fictibacillus aquaticus</name>
    <dbReference type="NCBI Taxonomy" id="2021314"/>
    <lineage>
        <taxon>Bacteria</taxon>
        <taxon>Bacillati</taxon>
        <taxon>Bacillota</taxon>
        <taxon>Bacilli</taxon>
        <taxon>Bacillales</taxon>
        <taxon>Fictibacillaceae</taxon>
        <taxon>Fictibacillus</taxon>
    </lineage>
</organism>
<reference evidence="7 8" key="1">
    <citation type="submission" date="2017-07" db="EMBL/GenBank/DDBJ databases">
        <title>Fictibacillus sp. nov. GDSW-R2A3 Genome sequencing and assembly.</title>
        <authorList>
            <person name="Mayilraj S."/>
        </authorList>
    </citation>
    <scope>NUCLEOTIDE SEQUENCE [LARGE SCALE GENOMIC DNA]</scope>
    <source>
        <strain evidence="7 8">GDSW-R2A3</strain>
    </source>
</reference>
<feature type="transmembrane region" description="Helical" evidence="6">
    <location>
        <begin position="163"/>
        <end position="183"/>
    </location>
</feature>
<evidence type="ECO:0000256" key="2">
    <source>
        <dbReference type="ARBA" id="ARBA00009142"/>
    </source>
</evidence>
<comment type="subcellular location">
    <subcellularLocation>
        <location evidence="6">Cell membrane</location>
        <topology evidence="6">Multi-pass membrane protein</topology>
    </subcellularLocation>
    <subcellularLocation>
        <location evidence="1">Membrane</location>
        <topology evidence="1">Multi-pass membrane protein</topology>
    </subcellularLocation>
</comment>
<dbReference type="GO" id="GO:0005886">
    <property type="term" value="C:plasma membrane"/>
    <property type="evidence" value="ECO:0007669"/>
    <property type="project" value="UniProtKB-SubCell"/>
</dbReference>